<feature type="signal peptide" evidence="1">
    <location>
        <begin position="1"/>
        <end position="22"/>
    </location>
</feature>
<dbReference type="SUPFAM" id="SSF49464">
    <property type="entry name" value="Carboxypeptidase regulatory domain-like"/>
    <property type="match status" value="1"/>
</dbReference>
<organism evidence="2 3">
    <name type="scientific">Ohtaekwangia koreensis</name>
    <dbReference type="NCBI Taxonomy" id="688867"/>
    <lineage>
        <taxon>Bacteria</taxon>
        <taxon>Pseudomonadati</taxon>
        <taxon>Bacteroidota</taxon>
        <taxon>Cytophagia</taxon>
        <taxon>Cytophagales</taxon>
        <taxon>Fulvivirgaceae</taxon>
        <taxon>Ohtaekwangia</taxon>
    </lineage>
</organism>
<dbReference type="Proteomes" id="UP000190961">
    <property type="component" value="Unassembled WGS sequence"/>
</dbReference>
<dbReference type="InterPro" id="IPR008969">
    <property type="entry name" value="CarboxyPept-like_regulatory"/>
</dbReference>
<dbReference type="STRING" id="688867.SAMN05660236_2417"/>
<accession>A0A1T5KQ56</accession>
<proteinExistence type="predicted"/>
<evidence type="ECO:0000313" key="3">
    <source>
        <dbReference type="Proteomes" id="UP000190961"/>
    </source>
</evidence>
<sequence length="598" mass="63440">MRSRFYLLLSALIFILAIDACNDDITDEAGIKEPDPVTPDLTVKVTASVAGYVIDESGSPVVYANVLAGEKQVSTDEFGYFKITNTSLAEFAGFVKVSKNGYFEGYETFVPEEGKQTFVRVKLLAKTDVAIINATSGGTATTIDGATVSLPANAVVVASNNTSYTGEVHVNVRLINPSDSQDNDLSADKPGDSRGINEEGYIKALKSFSTIAVELLASNGQLLQIAAGKSATITLPIPSALEADAPASIDLWSFDTATGLWKKDGSATKTGNNYVGTVTHFSFWEGAEGIPLVNFTARIVNASAQPLANVPVTITIAGMPKNAGHGRFGYTDANGYITGAVFANTNLVLDIATPCAISAYSHEFATAAADIDLGTLTGNLGQNMVTLSGTVVNCNNQPVTNGYIQTYDNGFYNRIAINNGAFTFTGLVCTNTEVSIVVVDNTTLVQNIPETVTINPGANNLGTITACGTSTVGYIYYIIDNDSLEIREPADTLGAYNLEPDGAWTQILTMSGNPNEGQKMAFQFDGSTTTGTGHKLTEVFSTAFPSGRGYWPAPVTVNISEYQSVGGFISGSFSSNMLDFADNSIHTFYCSFRVRRRV</sequence>
<evidence type="ECO:0000256" key="1">
    <source>
        <dbReference type="SAM" id="SignalP"/>
    </source>
</evidence>
<evidence type="ECO:0000313" key="2">
    <source>
        <dbReference type="EMBL" id="SKC65428.1"/>
    </source>
</evidence>
<dbReference type="EMBL" id="FUZU01000001">
    <property type="protein sequence ID" value="SKC65428.1"/>
    <property type="molecule type" value="Genomic_DNA"/>
</dbReference>
<feature type="chain" id="PRO_5012007297" evidence="1">
    <location>
        <begin position="23"/>
        <end position="598"/>
    </location>
</feature>
<protein>
    <submittedName>
        <fullName evidence="2">Uncharacterized protein family UPF0560</fullName>
    </submittedName>
</protein>
<gene>
    <name evidence="2" type="ORF">SAMN05660236_2417</name>
</gene>
<keyword evidence="1" id="KW-0732">Signal</keyword>
<dbReference type="AlphaFoldDB" id="A0A1T5KQ56"/>
<reference evidence="2 3" key="1">
    <citation type="submission" date="2017-02" db="EMBL/GenBank/DDBJ databases">
        <authorList>
            <person name="Peterson S.W."/>
        </authorList>
    </citation>
    <scope>NUCLEOTIDE SEQUENCE [LARGE SCALE GENOMIC DNA]</scope>
    <source>
        <strain evidence="2 3">DSM 25262</strain>
    </source>
</reference>
<keyword evidence="3" id="KW-1185">Reference proteome</keyword>
<dbReference type="RefSeq" id="WP_079686872.1">
    <property type="nucleotide sequence ID" value="NZ_FUZU01000001.1"/>
</dbReference>
<name>A0A1T5KQ56_9BACT</name>
<dbReference type="OrthoDB" id="973965at2"/>